<evidence type="ECO:0008006" key="4">
    <source>
        <dbReference type="Google" id="ProtNLM"/>
    </source>
</evidence>
<sequence>MKRVFASAALLALLCVGLWAGQPEAAFAMTPPRPAHVVIVVLENHSYSQVANEPYLTSLRAKSAVMTNSHGVTHPSQPNYLALPSLSDGVRPCSRPFGVSSRGIECLLPAQFPLAGEDNKR</sequence>
<gene>
    <name evidence="2" type="ORF">SAMN05216368_11114</name>
</gene>
<reference evidence="2 3" key="1">
    <citation type="submission" date="2016-10" db="EMBL/GenBank/DDBJ databases">
        <authorList>
            <person name="Varghese N."/>
            <person name="Submissions S."/>
        </authorList>
    </citation>
    <scope>NUCLEOTIDE SEQUENCE [LARGE SCALE GENOMIC DNA]</scope>
    <source>
        <strain evidence="2 3">CGMCC 1.11215</strain>
    </source>
</reference>
<dbReference type="AlphaFoldDB" id="A0A5E9G1E7"/>
<dbReference type="EMBL" id="FNIB01000011">
    <property type="protein sequence ID" value="SDO13332.1"/>
    <property type="molecule type" value="Genomic_DNA"/>
</dbReference>
<protein>
    <recommendedName>
        <fullName evidence="4">Acid phosphatase</fullName>
    </recommendedName>
</protein>
<proteinExistence type="predicted"/>
<feature type="signal peptide" evidence="1">
    <location>
        <begin position="1"/>
        <end position="25"/>
    </location>
</feature>
<evidence type="ECO:0000256" key="1">
    <source>
        <dbReference type="SAM" id="SignalP"/>
    </source>
</evidence>
<dbReference type="STRING" id="1424659.SAMN05216368_11114"/>
<evidence type="ECO:0000313" key="2">
    <source>
        <dbReference type="EMBL" id="SDO13332.1"/>
    </source>
</evidence>
<evidence type="ECO:0000313" key="3">
    <source>
        <dbReference type="Proteomes" id="UP000199639"/>
    </source>
</evidence>
<organism evidence="2 3">
    <name type="scientific">Cryobacterium flavum</name>
    <dbReference type="NCBI Taxonomy" id="1424659"/>
    <lineage>
        <taxon>Bacteria</taxon>
        <taxon>Bacillati</taxon>
        <taxon>Actinomycetota</taxon>
        <taxon>Actinomycetes</taxon>
        <taxon>Micrococcales</taxon>
        <taxon>Microbacteriaceae</taxon>
        <taxon>Cryobacterium</taxon>
    </lineage>
</organism>
<dbReference type="Proteomes" id="UP000199639">
    <property type="component" value="Unassembled WGS sequence"/>
</dbReference>
<keyword evidence="1" id="KW-0732">Signal</keyword>
<accession>A0A5E9G1E7</accession>
<name>A0A5E9G1E7_9MICO</name>
<feature type="chain" id="PRO_5038927008" description="Acid phosphatase" evidence="1">
    <location>
        <begin position="26"/>
        <end position="121"/>
    </location>
</feature>